<organism evidence="2 3">
    <name type="scientific">Acinetobacter modestus</name>
    <dbReference type="NCBI Taxonomy" id="1776740"/>
    <lineage>
        <taxon>Bacteria</taxon>
        <taxon>Pseudomonadati</taxon>
        <taxon>Pseudomonadota</taxon>
        <taxon>Gammaproteobacteria</taxon>
        <taxon>Moraxellales</taxon>
        <taxon>Moraxellaceae</taxon>
        <taxon>Acinetobacter</taxon>
    </lineage>
</organism>
<dbReference type="Proteomes" id="UP000013248">
    <property type="component" value="Unassembled WGS sequence"/>
</dbReference>
<dbReference type="HOGENOM" id="CLU_3148381_0_0_6"/>
<keyword evidence="1" id="KW-0812">Transmembrane</keyword>
<reference evidence="2 3" key="1">
    <citation type="submission" date="2013-02" db="EMBL/GenBank/DDBJ databases">
        <title>The Genome Sequence of Acinetobacter sp. ANC 3862.</title>
        <authorList>
            <consortium name="The Broad Institute Genome Sequencing Platform"/>
            <consortium name="The Broad Institute Genome Sequencing Center for Infectious Disease"/>
            <person name="Cerqueira G."/>
            <person name="Feldgarden M."/>
            <person name="Courvalin P."/>
            <person name="Perichon B."/>
            <person name="Grillot-Courvalin C."/>
            <person name="Clermont D."/>
            <person name="Rocha E."/>
            <person name="Yoon E.-J."/>
            <person name="Nemec A."/>
            <person name="Walker B."/>
            <person name="Young S.K."/>
            <person name="Zeng Q."/>
            <person name="Gargeya S."/>
            <person name="Fitzgerald M."/>
            <person name="Haas B."/>
            <person name="Abouelleil A."/>
            <person name="Alvarado L."/>
            <person name="Arachchi H.M."/>
            <person name="Berlin A.M."/>
            <person name="Chapman S.B."/>
            <person name="Dewar J."/>
            <person name="Goldberg J."/>
            <person name="Griggs A."/>
            <person name="Gujja S."/>
            <person name="Hansen M."/>
            <person name="Howarth C."/>
            <person name="Imamovic A."/>
            <person name="Larimer J."/>
            <person name="McCowan C."/>
            <person name="Murphy C."/>
            <person name="Neiman D."/>
            <person name="Pearson M."/>
            <person name="Priest M."/>
            <person name="Roberts A."/>
            <person name="Saif S."/>
            <person name="Shea T."/>
            <person name="Sisk P."/>
            <person name="Sykes S."/>
            <person name="Wortman J."/>
            <person name="Nusbaum C."/>
            <person name="Birren B."/>
        </authorList>
    </citation>
    <scope>NUCLEOTIDE SEQUENCE [LARGE SCALE GENOMIC DNA]</scope>
    <source>
        <strain evidence="2 3">ANC 3862</strain>
    </source>
</reference>
<evidence type="ECO:0000256" key="1">
    <source>
        <dbReference type="SAM" id="Phobius"/>
    </source>
</evidence>
<protein>
    <submittedName>
        <fullName evidence="2">Uncharacterized protein</fullName>
    </submittedName>
</protein>
<keyword evidence="1" id="KW-0472">Membrane</keyword>
<dbReference type="AlphaFoldDB" id="N9LZT0"/>
<gene>
    <name evidence="2" type="ORF">F900_01529</name>
</gene>
<sequence>MIKLIIILIQFFGILFLISIALSLIAAFFSIILKLFTSLPIGSITAAK</sequence>
<proteinExistence type="predicted"/>
<evidence type="ECO:0000313" key="2">
    <source>
        <dbReference type="EMBL" id="ENX01769.1"/>
    </source>
</evidence>
<comment type="caution">
    <text evidence="2">The sequence shown here is derived from an EMBL/GenBank/DDBJ whole genome shotgun (WGS) entry which is preliminary data.</text>
</comment>
<dbReference type="STRING" id="1217705.F900_01529"/>
<dbReference type="PATRIC" id="fig|1217705.3.peg.1474"/>
<accession>N9LZT0</accession>
<feature type="transmembrane region" description="Helical" evidence="1">
    <location>
        <begin position="7"/>
        <end position="33"/>
    </location>
</feature>
<name>N9LZT0_9GAMM</name>
<evidence type="ECO:0000313" key="3">
    <source>
        <dbReference type="Proteomes" id="UP000013248"/>
    </source>
</evidence>
<keyword evidence="1" id="KW-1133">Transmembrane helix</keyword>
<dbReference type="EMBL" id="APRP01000016">
    <property type="protein sequence ID" value="ENX01769.1"/>
    <property type="molecule type" value="Genomic_DNA"/>
</dbReference>